<keyword evidence="2" id="KW-1185">Reference proteome</keyword>
<dbReference type="InterPro" id="IPR011990">
    <property type="entry name" value="TPR-like_helical_dom_sf"/>
</dbReference>
<reference evidence="1 2" key="1">
    <citation type="submission" date="2017-06" db="EMBL/GenBank/DDBJ databases">
        <title>Genome sequencing of cyanobaciteial culture collection at National Institute for Environmental Studies (NIES).</title>
        <authorList>
            <person name="Hirose Y."/>
            <person name="Shimura Y."/>
            <person name="Fujisawa T."/>
            <person name="Nakamura Y."/>
            <person name="Kawachi M."/>
        </authorList>
    </citation>
    <scope>NUCLEOTIDE SEQUENCE [LARGE SCALE GENOMIC DNA]</scope>
    <source>
        <strain evidence="1 2">NIES-806</strain>
    </source>
</reference>
<proteinExistence type="predicted"/>
<name>A0A1Z4V5R7_9CYAN</name>
<accession>A0A1Z4V5R7</accession>
<dbReference type="Gene3D" id="1.25.40.10">
    <property type="entry name" value="Tetratricopeptide repeat domain"/>
    <property type="match status" value="1"/>
</dbReference>
<organism evidence="1 2">
    <name type="scientific">Dolichospermum compactum NIES-806</name>
    <dbReference type="NCBI Taxonomy" id="1973481"/>
    <lineage>
        <taxon>Bacteria</taxon>
        <taxon>Bacillati</taxon>
        <taxon>Cyanobacteriota</taxon>
        <taxon>Cyanophyceae</taxon>
        <taxon>Nostocales</taxon>
        <taxon>Aphanizomenonaceae</taxon>
        <taxon>Dolichospermum</taxon>
        <taxon>Dolichospermum compactum</taxon>
    </lineage>
</organism>
<protein>
    <submittedName>
        <fullName evidence="1">TPR repeat-containing protein</fullName>
    </submittedName>
</protein>
<dbReference type="EMBL" id="AP018316">
    <property type="protein sequence ID" value="BAZ86896.1"/>
    <property type="molecule type" value="Genomic_DNA"/>
</dbReference>
<dbReference type="AlphaFoldDB" id="A0A1Z4V5R7"/>
<dbReference type="KEGG" id="dcm:NIES806_31130"/>
<evidence type="ECO:0000313" key="2">
    <source>
        <dbReference type="Proteomes" id="UP000218702"/>
    </source>
</evidence>
<dbReference type="Proteomes" id="UP000218702">
    <property type="component" value="Chromosome"/>
</dbReference>
<gene>
    <name evidence="1" type="ORF">NIES806_31130</name>
</gene>
<sequence>MPVFLQTLKEYWEAMPTASEAIALFQQSLQITESIGDIQGKAMTLWWLGHIAKQQG</sequence>
<evidence type="ECO:0000313" key="1">
    <source>
        <dbReference type="EMBL" id="BAZ86896.1"/>
    </source>
</evidence>
<dbReference type="RefSeq" id="WP_157749992.1">
    <property type="nucleotide sequence ID" value="NZ_AP018316.1"/>
</dbReference>
<dbReference type="OrthoDB" id="488852at2"/>